<dbReference type="HOGENOM" id="CLU_3073266_0_0_9"/>
<dbReference type="EMBL" id="ACCF01000214">
    <property type="protein sequence ID" value="EEF66433.1"/>
    <property type="molecule type" value="Genomic_DNA"/>
</dbReference>
<dbReference type="AlphaFoldDB" id="B9YC49"/>
<accession>B9YC49</accession>
<reference evidence="2 3" key="2">
    <citation type="submission" date="2009-02" db="EMBL/GenBank/DDBJ databases">
        <title>Draft genome sequence of Holdemania filiformis DSM 12042.</title>
        <authorList>
            <person name="Sudarsanam P."/>
            <person name="Ley R."/>
            <person name="Guruge J."/>
            <person name="Turnbaugh P.J."/>
            <person name="Mahowald M."/>
            <person name="Liep D."/>
            <person name="Gordon J."/>
        </authorList>
    </citation>
    <scope>NUCLEOTIDE SEQUENCE [LARGE SCALE GENOMIC DNA]</scope>
    <source>
        <strain evidence="2 3">DSM 12042</strain>
    </source>
</reference>
<comment type="caution">
    <text evidence="2">The sequence shown here is derived from an EMBL/GenBank/DDBJ whole genome shotgun (WGS) entry which is preliminary data.</text>
</comment>
<dbReference type="Pfam" id="PF13684">
    <property type="entry name" value="FakA-like_C"/>
    <property type="match status" value="1"/>
</dbReference>
<proteinExistence type="predicted"/>
<name>B9YC49_9FIRM</name>
<dbReference type="STRING" id="545696.HOLDEFILI_03408"/>
<evidence type="ECO:0000313" key="2">
    <source>
        <dbReference type="EMBL" id="EEF66433.1"/>
    </source>
</evidence>
<feature type="domain" description="Fatty acid kinase subunit A-like C-terminal" evidence="1">
    <location>
        <begin position="1"/>
        <end position="53"/>
    </location>
</feature>
<dbReference type="InterPro" id="IPR033470">
    <property type="entry name" value="FakA-like_C"/>
</dbReference>
<feature type="non-terminal residue" evidence="2">
    <location>
        <position position="1"/>
    </location>
</feature>
<protein>
    <recommendedName>
        <fullName evidence="1">Fatty acid kinase subunit A-like C-terminal domain-containing protein</fullName>
    </recommendedName>
</protein>
<sequence>IDGNSEIVTVLAGEDASEEETSQIARYIEDQFGVETDIQAGGQPVYSFIFGVE</sequence>
<evidence type="ECO:0000313" key="3">
    <source>
        <dbReference type="Proteomes" id="UP000005950"/>
    </source>
</evidence>
<reference evidence="2 3" key="1">
    <citation type="submission" date="2008-12" db="EMBL/GenBank/DDBJ databases">
        <authorList>
            <person name="Fulton L."/>
            <person name="Clifton S."/>
            <person name="Fulton B."/>
            <person name="Xu J."/>
            <person name="Minx P."/>
            <person name="Pepin K.H."/>
            <person name="Johnson M."/>
            <person name="Bhonagiri V."/>
            <person name="Nash W.E."/>
            <person name="Mardis E.R."/>
            <person name="Wilson R.K."/>
        </authorList>
    </citation>
    <scope>NUCLEOTIDE SEQUENCE [LARGE SCALE GENOMIC DNA]</scope>
    <source>
        <strain evidence="2 3">DSM 12042</strain>
    </source>
</reference>
<evidence type="ECO:0000259" key="1">
    <source>
        <dbReference type="Pfam" id="PF13684"/>
    </source>
</evidence>
<organism evidence="2 3">
    <name type="scientific">Holdemania filiformis DSM 12042</name>
    <dbReference type="NCBI Taxonomy" id="545696"/>
    <lineage>
        <taxon>Bacteria</taxon>
        <taxon>Bacillati</taxon>
        <taxon>Bacillota</taxon>
        <taxon>Erysipelotrichia</taxon>
        <taxon>Erysipelotrichales</taxon>
        <taxon>Erysipelotrichaceae</taxon>
        <taxon>Holdemania</taxon>
    </lineage>
</organism>
<dbReference type="eggNOG" id="COG1461">
    <property type="taxonomic scope" value="Bacteria"/>
</dbReference>
<gene>
    <name evidence="2" type="ORF">HOLDEFILI_03408</name>
</gene>
<dbReference type="Proteomes" id="UP000005950">
    <property type="component" value="Unassembled WGS sequence"/>
</dbReference>